<dbReference type="EMBL" id="HBUE01317825">
    <property type="protein sequence ID" value="CAG6586539.1"/>
    <property type="molecule type" value="Transcribed_RNA"/>
</dbReference>
<dbReference type="EMBL" id="HBUE01211387">
    <property type="protein sequence ID" value="CAG6534585.1"/>
    <property type="molecule type" value="Transcribed_RNA"/>
</dbReference>
<organism evidence="2">
    <name type="scientific">Culex pipiens</name>
    <name type="common">House mosquito</name>
    <dbReference type="NCBI Taxonomy" id="7175"/>
    <lineage>
        <taxon>Eukaryota</taxon>
        <taxon>Metazoa</taxon>
        <taxon>Ecdysozoa</taxon>
        <taxon>Arthropoda</taxon>
        <taxon>Hexapoda</taxon>
        <taxon>Insecta</taxon>
        <taxon>Pterygota</taxon>
        <taxon>Neoptera</taxon>
        <taxon>Endopterygota</taxon>
        <taxon>Diptera</taxon>
        <taxon>Nematocera</taxon>
        <taxon>Culicoidea</taxon>
        <taxon>Culicidae</taxon>
        <taxon>Culicinae</taxon>
        <taxon>Culicini</taxon>
        <taxon>Culex</taxon>
        <taxon>Culex</taxon>
    </lineage>
</organism>
<proteinExistence type="predicted"/>
<feature type="region of interest" description="Disordered" evidence="1">
    <location>
        <begin position="59"/>
        <end position="80"/>
    </location>
</feature>
<evidence type="ECO:0000256" key="1">
    <source>
        <dbReference type="SAM" id="MobiDB-lite"/>
    </source>
</evidence>
<dbReference type="EMBL" id="HBUE01211389">
    <property type="protein sequence ID" value="CAG6534591.1"/>
    <property type="molecule type" value="Transcribed_RNA"/>
</dbReference>
<sequence length="171" mass="18616">MGVALLAAPAIPIPSPTQHRSRRKHRWSLLPGVQRTTPQFQLFPVHLLAFVTQQLVHQHAAEHRHQHPGHGQSKHGPQTRIQCPVNDSTIGRRIEHEAHVVVNSLGLFVRRHGVARAGAGLLRVFALAKYLQTAHVEYGRGDGDQGTGQGGSQPARAGQFDQVTVSIPPPG</sequence>
<feature type="region of interest" description="Disordered" evidence="1">
    <location>
        <begin position="141"/>
        <end position="171"/>
    </location>
</feature>
<protein>
    <submittedName>
        <fullName evidence="2">(northern house mosquito) hypothetical protein</fullName>
    </submittedName>
</protein>
<name>A0A8D8MMW9_CULPI</name>
<reference evidence="2" key="1">
    <citation type="submission" date="2021-05" db="EMBL/GenBank/DDBJ databases">
        <authorList>
            <person name="Alioto T."/>
            <person name="Alioto T."/>
            <person name="Gomez Garrido J."/>
        </authorList>
    </citation>
    <scope>NUCLEOTIDE SEQUENCE</scope>
</reference>
<dbReference type="AlphaFoldDB" id="A0A8D8MMW9"/>
<accession>A0A8D8MMW9</accession>
<dbReference type="EMBL" id="HBUE01317823">
    <property type="protein sequence ID" value="CAG6586533.1"/>
    <property type="molecule type" value="Transcribed_RNA"/>
</dbReference>
<evidence type="ECO:0000313" key="2">
    <source>
        <dbReference type="EMBL" id="CAG6534591.1"/>
    </source>
</evidence>